<keyword evidence="2" id="KW-1185">Reference proteome</keyword>
<reference evidence="1 2" key="1">
    <citation type="submission" date="2018-12" db="EMBL/GenBank/DDBJ databases">
        <authorList>
            <person name="Criscuolo A."/>
        </authorList>
    </citation>
    <scope>NUCLEOTIDE SEQUENCE [LARGE SCALE GENOMIC DNA]</scope>
    <source>
        <strain evidence="1">ACIP1116281</strain>
    </source>
</reference>
<name>A0A3S4GJR6_9HYPH</name>
<dbReference type="Proteomes" id="UP000268844">
    <property type="component" value="Unassembled WGS sequence"/>
</dbReference>
<organism evidence="1 2">
    <name type="scientific">Devosia equisanguinis</name>
    <dbReference type="NCBI Taxonomy" id="2490941"/>
    <lineage>
        <taxon>Bacteria</taxon>
        <taxon>Pseudomonadati</taxon>
        <taxon>Pseudomonadota</taxon>
        <taxon>Alphaproteobacteria</taxon>
        <taxon>Hyphomicrobiales</taxon>
        <taxon>Devosiaceae</taxon>
        <taxon>Devosia</taxon>
    </lineage>
</organism>
<dbReference type="EMBL" id="UZWD01000023">
    <property type="protein sequence ID" value="VDS04585.1"/>
    <property type="molecule type" value="Genomic_DNA"/>
</dbReference>
<dbReference type="AlphaFoldDB" id="A0A3S4GJR6"/>
<evidence type="ECO:0000313" key="2">
    <source>
        <dbReference type="Proteomes" id="UP000268844"/>
    </source>
</evidence>
<gene>
    <name evidence="1" type="ORF">DEVEQU_01724</name>
</gene>
<evidence type="ECO:0000313" key="1">
    <source>
        <dbReference type="EMBL" id="VDS04585.1"/>
    </source>
</evidence>
<protein>
    <submittedName>
        <fullName evidence="1">Uncharacterized protein</fullName>
    </submittedName>
</protein>
<proteinExistence type="predicted"/>
<accession>A0A3S4GJR6</accession>
<sequence length="420" mass="44205">MLGLKLTPLNWHPRQWWPQGASSAIEFIANRSMFNGLESPLDSILEFSRGSTKLAADASGNYHSFAEDQLARTNRGASLEPQATELLPRNIFSGVTPARGSGAFPTGWSVVGPSSEFAEILAPELVCNVETQPLRYNGGGEESYAGFRTAGGLPHSSGTDYWLSLYARLPPGKVAFDLYWYTPLDSEGIARIVEGAALTPDWQRFDVARQAGSTGAREVNLIKTAVLSADHAIDIALPMLREARPGSFIPTTGSPATRAADRLALSPVDLGISAASGSLFLRFALDAQATGQNERLLSLEGANSAEDCISIIRDTNGNIVVAVISDGVLQFERSFDPLPVGETHKIGIAWGGGSVRVQCGNAAAETIAATAPTSLEALAIGAGLDGAEPTALWLEALAAYPSHLDDTAFAAALGDLGGRL</sequence>